<evidence type="ECO:0000256" key="5">
    <source>
        <dbReference type="ARBA" id="ARBA00023125"/>
    </source>
</evidence>
<dbReference type="PANTHER" id="PTHR48111">
    <property type="entry name" value="REGULATOR OF RPOS"/>
    <property type="match status" value="1"/>
</dbReference>
<sequence>GLDSGADDYMTKPFGVMELTARVRSLLRRAQMPASGGKTRLVCDDLVLDPATHTVTVEGRPVELTHKEYSLLQCLMENSNRVMERSELLSTVWGYENLETRTLDIHIQSLRKKLGKAGEGHIKTVRGVGYRFLGSGQS</sequence>
<dbReference type="GO" id="GO:0032993">
    <property type="term" value="C:protein-DNA complex"/>
    <property type="evidence" value="ECO:0007669"/>
    <property type="project" value="TreeGrafter"/>
</dbReference>
<evidence type="ECO:0000256" key="1">
    <source>
        <dbReference type="ARBA" id="ARBA00018672"/>
    </source>
</evidence>
<dbReference type="InterPro" id="IPR016032">
    <property type="entry name" value="Sig_transdc_resp-reg_C-effctor"/>
</dbReference>
<dbReference type="Pfam" id="PF00486">
    <property type="entry name" value="Trans_reg_C"/>
    <property type="match status" value="1"/>
</dbReference>
<reference evidence="12" key="2">
    <citation type="journal article" date="2021" name="PeerJ">
        <title>Extensive microbial diversity within the chicken gut microbiome revealed by metagenomics and culture.</title>
        <authorList>
            <person name="Gilroy R."/>
            <person name="Ravi A."/>
            <person name="Getino M."/>
            <person name="Pursley I."/>
            <person name="Horton D.L."/>
            <person name="Alikhan N.F."/>
            <person name="Baker D."/>
            <person name="Gharbi K."/>
            <person name="Hall N."/>
            <person name="Watson M."/>
            <person name="Adriaenssens E.M."/>
            <person name="Foster-Nyarko E."/>
            <person name="Jarju S."/>
            <person name="Secka A."/>
            <person name="Antonio M."/>
            <person name="Oren A."/>
            <person name="Chaudhuri R.R."/>
            <person name="La Ragione R."/>
            <person name="Hildebrand F."/>
            <person name="Pallen M.J."/>
        </authorList>
    </citation>
    <scope>NUCLEOTIDE SEQUENCE</scope>
    <source>
        <strain evidence="12">CHK184-25365</strain>
    </source>
</reference>
<dbReference type="SMART" id="SM00862">
    <property type="entry name" value="Trans_reg_C"/>
    <property type="match status" value="1"/>
</dbReference>
<gene>
    <name evidence="12" type="ORF">IAB36_06455</name>
</gene>
<keyword evidence="4" id="KW-0805">Transcription regulation</keyword>
<dbReference type="CDD" id="cd00383">
    <property type="entry name" value="trans_reg_C"/>
    <property type="match status" value="1"/>
</dbReference>
<keyword evidence="5 9" id="KW-0238">DNA-binding</keyword>
<name>A0A9D1AK29_9FIRM</name>
<dbReference type="Gene3D" id="6.10.250.690">
    <property type="match status" value="1"/>
</dbReference>
<dbReference type="AlphaFoldDB" id="A0A9D1AK29"/>
<dbReference type="InterPro" id="IPR001789">
    <property type="entry name" value="Sig_transdc_resp-reg_receiver"/>
</dbReference>
<evidence type="ECO:0000256" key="9">
    <source>
        <dbReference type="PROSITE-ProRule" id="PRU01091"/>
    </source>
</evidence>
<keyword evidence="6" id="KW-0804">Transcription</keyword>
<organism evidence="12 13">
    <name type="scientific">Candidatus Egerieicola pullicola</name>
    <dbReference type="NCBI Taxonomy" id="2840775"/>
    <lineage>
        <taxon>Bacteria</taxon>
        <taxon>Bacillati</taxon>
        <taxon>Bacillota</taxon>
        <taxon>Clostridia</taxon>
        <taxon>Eubacteriales</taxon>
        <taxon>Oscillospiraceae</taxon>
        <taxon>Oscillospiraceae incertae sedis</taxon>
        <taxon>Candidatus Egerieicola</taxon>
    </lineage>
</organism>
<keyword evidence="3" id="KW-0902">Two-component regulatory system</keyword>
<dbReference type="PROSITE" id="PS50110">
    <property type="entry name" value="RESPONSE_REGULATORY"/>
    <property type="match status" value="1"/>
</dbReference>
<feature type="domain" description="Response regulatory" evidence="10">
    <location>
        <begin position="1"/>
        <end position="27"/>
    </location>
</feature>
<dbReference type="GO" id="GO:0000156">
    <property type="term" value="F:phosphorelay response regulator activity"/>
    <property type="evidence" value="ECO:0007669"/>
    <property type="project" value="TreeGrafter"/>
</dbReference>
<dbReference type="SUPFAM" id="SSF46894">
    <property type="entry name" value="C-terminal effector domain of the bipartite response regulators"/>
    <property type="match status" value="1"/>
</dbReference>
<dbReference type="FunFam" id="1.10.10.10:FF:000018">
    <property type="entry name" value="DNA-binding response regulator ResD"/>
    <property type="match status" value="1"/>
</dbReference>
<dbReference type="EMBL" id="DVGY01000148">
    <property type="protein sequence ID" value="HIR41449.1"/>
    <property type="molecule type" value="Genomic_DNA"/>
</dbReference>
<dbReference type="Proteomes" id="UP000886749">
    <property type="component" value="Unassembled WGS sequence"/>
</dbReference>
<protein>
    <recommendedName>
        <fullName evidence="1">Stage 0 sporulation protein A homolog</fullName>
    </recommendedName>
</protein>
<accession>A0A9D1AK29</accession>
<evidence type="ECO:0000256" key="6">
    <source>
        <dbReference type="ARBA" id="ARBA00023163"/>
    </source>
</evidence>
<dbReference type="InterPro" id="IPR001867">
    <property type="entry name" value="OmpR/PhoB-type_DNA-bd"/>
</dbReference>
<comment type="caution">
    <text evidence="12">The sequence shown here is derived from an EMBL/GenBank/DDBJ whole genome shotgun (WGS) entry which is preliminary data.</text>
</comment>
<feature type="non-terminal residue" evidence="12">
    <location>
        <position position="1"/>
    </location>
</feature>
<evidence type="ECO:0000313" key="13">
    <source>
        <dbReference type="Proteomes" id="UP000886749"/>
    </source>
</evidence>
<comment type="function">
    <text evidence="7">May play the central regulatory role in sporulation. It may be an element of the effector pathway responsible for the activation of sporulation genes in response to nutritional stress. Spo0A may act in concert with spo0H (a sigma factor) to control the expression of some genes that are critical to the sporulation process.</text>
</comment>
<dbReference type="GO" id="GO:0000976">
    <property type="term" value="F:transcription cis-regulatory region binding"/>
    <property type="evidence" value="ECO:0007669"/>
    <property type="project" value="TreeGrafter"/>
</dbReference>
<dbReference type="Gene3D" id="1.10.10.10">
    <property type="entry name" value="Winged helix-like DNA-binding domain superfamily/Winged helix DNA-binding domain"/>
    <property type="match status" value="1"/>
</dbReference>
<dbReference type="SUPFAM" id="SSF52172">
    <property type="entry name" value="CheY-like"/>
    <property type="match status" value="1"/>
</dbReference>
<comment type="caution">
    <text evidence="8">Lacks conserved residue(s) required for the propagation of feature annotation.</text>
</comment>
<keyword evidence="2" id="KW-0597">Phosphoprotein</keyword>
<dbReference type="InterPro" id="IPR036388">
    <property type="entry name" value="WH-like_DNA-bd_sf"/>
</dbReference>
<dbReference type="GO" id="GO:0006355">
    <property type="term" value="P:regulation of DNA-templated transcription"/>
    <property type="evidence" value="ECO:0007669"/>
    <property type="project" value="InterPro"/>
</dbReference>
<feature type="domain" description="OmpR/PhoB-type" evidence="11">
    <location>
        <begin position="38"/>
        <end position="134"/>
    </location>
</feature>
<evidence type="ECO:0000256" key="3">
    <source>
        <dbReference type="ARBA" id="ARBA00023012"/>
    </source>
</evidence>
<evidence type="ECO:0000313" key="12">
    <source>
        <dbReference type="EMBL" id="HIR41449.1"/>
    </source>
</evidence>
<dbReference type="InterPro" id="IPR011006">
    <property type="entry name" value="CheY-like_superfamily"/>
</dbReference>
<evidence type="ECO:0000256" key="2">
    <source>
        <dbReference type="ARBA" id="ARBA00022553"/>
    </source>
</evidence>
<evidence type="ECO:0000259" key="11">
    <source>
        <dbReference type="PROSITE" id="PS51755"/>
    </source>
</evidence>
<evidence type="ECO:0000256" key="4">
    <source>
        <dbReference type="ARBA" id="ARBA00023015"/>
    </source>
</evidence>
<dbReference type="PANTHER" id="PTHR48111:SF1">
    <property type="entry name" value="TWO-COMPONENT RESPONSE REGULATOR ORR33"/>
    <property type="match status" value="1"/>
</dbReference>
<evidence type="ECO:0000256" key="7">
    <source>
        <dbReference type="ARBA" id="ARBA00024867"/>
    </source>
</evidence>
<dbReference type="PROSITE" id="PS51755">
    <property type="entry name" value="OMPR_PHOB"/>
    <property type="match status" value="1"/>
</dbReference>
<evidence type="ECO:0000259" key="10">
    <source>
        <dbReference type="PROSITE" id="PS50110"/>
    </source>
</evidence>
<proteinExistence type="predicted"/>
<dbReference type="GO" id="GO:0005829">
    <property type="term" value="C:cytosol"/>
    <property type="evidence" value="ECO:0007669"/>
    <property type="project" value="TreeGrafter"/>
</dbReference>
<reference evidence="12" key="1">
    <citation type="submission" date="2020-10" db="EMBL/GenBank/DDBJ databases">
        <authorList>
            <person name="Gilroy R."/>
        </authorList>
    </citation>
    <scope>NUCLEOTIDE SEQUENCE</scope>
    <source>
        <strain evidence="12">CHK184-25365</strain>
    </source>
</reference>
<feature type="DNA-binding region" description="OmpR/PhoB-type" evidence="9">
    <location>
        <begin position="38"/>
        <end position="134"/>
    </location>
</feature>
<evidence type="ECO:0000256" key="8">
    <source>
        <dbReference type="PROSITE-ProRule" id="PRU00169"/>
    </source>
</evidence>
<dbReference type="InterPro" id="IPR039420">
    <property type="entry name" value="WalR-like"/>
</dbReference>